<evidence type="ECO:0000313" key="2">
    <source>
        <dbReference type="Proteomes" id="UP000240883"/>
    </source>
</evidence>
<proteinExistence type="predicted"/>
<keyword evidence="2" id="KW-1185">Reference proteome</keyword>
<dbReference type="Proteomes" id="UP000240883">
    <property type="component" value="Unassembled WGS sequence"/>
</dbReference>
<dbReference type="EMBL" id="KZ678135">
    <property type="protein sequence ID" value="PSN67200.1"/>
    <property type="molecule type" value="Genomic_DNA"/>
</dbReference>
<accession>A0A2T2NP90</accession>
<dbReference type="AlphaFoldDB" id="A0A2T2NP90"/>
<organism evidence="1 2">
    <name type="scientific">Corynespora cassiicola Philippines</name>
    <dbReference type="NCBI Taxonomy" id="1448308"/>
    <lineage>
        <taxon>Eukaryota</taxon>
        <taxon>Fungi</taxon>
        <taxon>Dikarya</taxon>
        <taxon>Ascomycota</taxon>
        <taxon>Pezizomycotina</taxon>
        <taxon>Dothideomycetes</taxon>
        <taxon>Pleosporomycetidae</taxon>
        <taxon>Pleosporales</taxon>
        <taxon>Corynesporascaceae</taxon>
        <taxon>Corynespora</taxon>
    </lineage>
</organism>
<gene>
    <name evidence="1" type="ORF">BS50DRAFT_385643</name>
</gene>
<sequence>MLFSDREGAAASWEMPYQTAAACPNPEMRDTWLPPPWPRHALGCSWAILSHASTSADPLCSQFAPVRVQLCADSLVLSLHPVHGSQNCIIAIHSRTAWRRGGDLLSETLPVCAALHCTHCTARHRTALAVSPVHLRPSMFHSSCLASARPCAAAARFGLRTASPFAITAFWTDMSTWPSRVRLTPAVPCNHSSEFWWARSVPAARMPPSQP</sequence>
<name>A0A2T2NP90_CORCC</name>
<protein>
    <submittedName>
        <fullName evidence="1">Uncharacterized protein</fullName>
    </submittedName>
</protein>
<reference evidence="1 2" key="1">
    <citation type="journal article" date="2018" name="Front. Microbiol.">
        <title>Genome-Wide Analysis of Corynespora cassiicola Leaf Fall Disease Putative Effectors.</title>
        <authorList>
            <person name="Lopez D."/>
            <person name="Ribeiro S."/>
            <person name="Label P."/>
            <person name="Fumanal B."/>
            <person name="Venisse J.S."/>
            <person name="Kohler A."/>
            <person name="de Oliveira R.R."/>
            <person name="Labutti K."/>
            <person name="Lipzen A."/>
            <person name="Lail K."/>
            <person name="Bauer D."/>
            <person name="Ohm R.A."/>
            <person name="Barry K.W."/>
            <person name="Spatafora J."/>
            <person name="Grigoriev I.V."/>
            <person name="Martin F.M."/>
            <person name="Pujade-Renaud V."/>
        </authorList>
    </citation>
    <scope>NUCLEOTIDE SEQUENCE [LARGE SCALE GENOMIC DNA]</scope>
    <source>
        <strain evidence="1 2">Philippines</strain>
    </source>
</reference>
<evidence type="ECO:0000313" key="1">
    <source>
        <dbReference type="EMBL" id="PSN67200.1"/>
    </source>
</evidence>